<comment type="caution">
    <text evidence="2">The sequence shown here is derived from an EMBL/GenBank/DDBJ whole genome shotgun (WGS) entry which is preliminary data.</text>
</comment>
<evidence type="ECO:0000313" key="3">
    <source>
        <dbReference type="Proteomes" id="UP001221898"/>
    </source>
</evidence>
<dbReference type="EMBL" id="JAINUG010000183">
    <property type="protein sequence ID" value="KAJ8389378.1"/>
    <property type="molecule type" value="Genomic_DNA"/>
</dbReference>
<gene>
    <name evidence="2" type="ORF">AAFF_G00120860</name>
</gene>
<keyword evidence="3" id="KW-1185">Reference proteome</keyword>
<proteinExistence type="predicted"/>
<organism evidence="2 3">
    <name type="scientific">Aldrovandia affinis</name>
    <dbReference type="NCBI Taxonomy" id="143900"/>
    <lineage>
        <taxon>Eukaryota</taxon>
        <taxon>Metazoa</taxon>
        <taxon>Chordata</taxon>
        <taxon>Craniata</taxon>
        <taxon>Vertebrata</taxon>
        <taxon>Euteleostomi</taxon>
        <taxon>Actinopterygii</taxon>
        <taxon>Neopterygii</taxon>
        <taxon>Teleostei</taxon>
        <taxon>Notacanthiformes</taxon>
        <taxon>Halosauridae</taxon>
        <taxon>Aldrovandia</taxon>
    </lineage>
</organism>
<dbReference type="Proteomes" id="UP001221898">
    <property type="component" value="Unassembled WGS sequence"/>
</dbReference>
<feature type="region of interest" description="Disordered" evidence="1">
    <location>
        <begin position="37"/>
        <end position="76"/>
    </location>
</feature>
<evidence type="ECO:0000256" key="1">
    <source>
        <dbReference type="SAM" id="MobiDB-lite"/>
    </source>
</evidence>
<accession>A0AAD7RS43</accession>
<dbReference type="AlphaFoldDB" id="A0AAD7RS43"/>
<reference evidence="2" key="1">
    <citation type="journal article" date="2023" name="Science">
        <title>Genome structures resolve the early diversification of teleost fishes.</title>
        <authorList>
            <person name="Parey E."/>
            <person name="Louis A."/>
            <person name="Montfort J."/>
            <person name="Bouchez O."/>
            <person name="Roques C."/>
            <person name="Iampietro C."/>
            <person name="Lluch J."/>
            <person name="Castinel A."/>
            <person name="Donnadieu C."/>
            <person name="Desvignes T."/>
            <person name="Floi Bucao C."/>
            <person name="Jouanno E."/>
            <person name="Wen M."/>
            <person name="Mejri S."/>
            <person name="Dirks R."/>
            <person name="Jansen H."/>
            <person name="Henkel C."/>
            <person name="Chen W.J."/>
            <person name="Zahm M."/>
            <person name="Cabau C."/>
            <person name="Klopp C."/>
            <person name="Thompson A.W."/>
            <person name="Robinson-Rechavi M."/>
            <person name="Braasch I."/>
            <person name="Lecointre G."/>
            <person name="Bobe J."/>
            <person name="Postlethwait J.H."/>
            <person name="Berthelot C."/>
            <person name="Roest Crollius H."/>
            <person name="Guiguen Y."/>
        </authorList>
    </citation>
    <scope>NUCLEOTIDE SEQUENCE</scope>
    <source>
        <strain evidence="2">NC1722</strain>
    </source>
</reference>
<protein>
    <submittedName>
        <fullName evidence="2">Uncharacterized protein</fullName>
    </submittedName>
</protein>
<sequence length="76" mass="9047">MQQECWFIAAGFEDLQGFTWKQSRQSLFFNQWNSHKEDSRRDARLPNDYRSRGACESSAHKATRAPAVRRVRDEKR</sequence>
<feature type="compositionally biased region" description="Basic and acidic residues" evidence="1">
    <location>
        <begin position="37"/>
        <end position="53"/>
    </location>
</feature>
<name>A0AAD7RS43_9TELE</name>
<evidence type="ECO:0000313" key="2">
    <source>
        <dbReference type="EMBL" id="KAJ8389378.1"/>
    </source>
</evidence>